<dbReference type="EMBL" id="QRCT01000012">
    <property type="protein sequence ID" value="RDU24526.1"/>
    <property type="molecule type" value="Genomic_DNA"/>
</dbReference>
<keyword evidence="8" id="KW-0408">Iron</keyword>
<name>A0A371AY80_9FIRM</name>
<evidence type="ECO:0000256" key="3">
    <source>
        <dbReference type="ARBA" id="ARBA00012669"/>
    </source>
</evidence>
<dbReference type="InterPro" id="IPR036094">
    <property type="entry name" value="NadA_sf"/>
</dbReference>
<keyword evidence="9" id="KW-0411">Iron-sulfur</keyword>
<comment type="pathway">
    <text evidence="2">Cofactor biosynthesis; NAD(+) biosynthesis; quinolinate from iminoaspartate: step 1/1.</text>
</comment>
<dbReference type="GO" id="GO:0034628">
    <property type="term" value="P:'de novo' NAD+ biosynthetic process from L-aspartate"/>
    <property type="evidence" value="ECO:0007669"/>
    <property type="project" value="TreeGrafter"/>
</dbReference>
<dbReference type="Proteomes" id="UP000255036">
    <property type="component" value="Unassembled WGS sequence"/>
</dbReference>
<evidence type="ECO:0000256" key="5">
    <source>
        <dbReference type="ARBA" id="ARBA00022642"/>
    </source>
</evidence>
<protein>
    <recommendedName>
        <fullName evidence="3">quinolinate synthase</fullName>
        <ecNumber evidence="3">2.5.1.72</ecNumber>
    </recommendedName>
</protein>
<dbReference type="PANTHER" id="PTHR30573:SF0">
    <property type="entry name" value="QUINOLINATE SYNTHASE, CHLOROPLASTIC"/>
    <property type="match status" value="1"/>
</dbReference>
<keyword evidence="5" id="KW-0662">Pyridine nucleotide biosynthesis</keyword>
<dbReference type="SUPFAM" id="SSF142754">
    <property type="entry name" value="NadA-like"/>
    <property type="match status" value="1"/>
</dbReference>
<keyword evidence="7" id="KW-0479">Metal-binding</keyword>
<dbReference type="Gene3D" id="3.40.50.10800">
    <property type="entry name" value="NadA-like"/>
    <property type="match status" value="3"/>
</dbReference>
<reference evidence="10 11" key="1">
    <citation type="submission" date="2018-07" db="EMBL/GenBank/DDBJ databases">
        <title>Anaerosacharophilus polymeroproducens gen. nov. sp. nov., an anaerobic bacterium isolated from salt field.</title>
        <authorList>
            <person name="Kim W."/>
            <person name="Yang S.-H."/>
            <person name="Oh J."/>
            <person name="Lee J.-H."/>
            <person name="Kwon K.K."/>
        </authorList>
    </citation>
    <scope>NUCLEOTIDE SEQUENCE [LARGE SCALE GENOMIC DNA]</scope>
    <source>
        <strain evidence="10 11">MCWD5</strain>
    </source>
</reference>
<gene>
    <name evidence="10" type="ORF">DWV06_03430</name>
</gene>
<comment type="caution">
    <text evidence="10">The sequence shown here is derived from an EMBL/GenBank/DDBJ whole genome shotgun (WGS) entry which is preliminary data.</text>
</comment>
<dbReference type="PANTHER" id="PTHR30573">
    <property type="entry name" value="QUINOLINATE SYNTHETASE A"/>
    <property type="match status" value="1"/>
</dbReference>
<sequence length="418" mass="47464">MLDACICVINIHEASNLHTSCNKRKRGQINFSQHSFMRKHKKLLKGVCIMQKDFATMPRKELINFIQKRKEELGDKVTILAHNFTADDLIPFADVVGDSSKLTNATMESKTKYLLFTAARFFTEAACILVPEKTIIQANMQANCPLTYTIDENATRAAFAEIKKKCKSREPLPMGYFTASYQLKSFCGENDGTVCTASNSIKLIEYYLERNKAIFFTPMNNIAFNAIKALKIPDSDVFILDENTPLDSIPGDKKMYVWNVGCYVHSAFTKEDIDRVKEQYKDKGIKTISHLECLPEVIEECDYSSFTDGMHDLIKDSPAGSYWGIATTNNYIVRMANTYEDKNIIAIRPDLVCKDMVVTDLHHVAESLQSIIDYENGVGELKYQLKVPTKYRINAKKAIETMFEVNSIMNVVDEVVNF</sequence>
<evidence type="ECO:0000256" key="1">
    <source>
        <dbReference type="ARBA" id="ARBA00001966"/>
    </source>
</evidence>
<evidence type="ECO:0000313" key="10">
    <source>
        <dbReference type="EMBL" id="RDU24526.1"/>
    </source>
</evidence>
<dbReference type="UniPathway" id="UPA00253">
    <property type="reaction ID" value="UER00327"/>
</dbReference>
<dbReference type="AlphaFoldDB" id="A0A371AY80"/>
<evidence type="ECO:0000313" key="11">
    <source>
        <dbReference type="Proteomes" id="UP000255036"/>
    </source>
</evidence>
<organism evidence="10 11">
    <name type="scientific">Anaerosacchariphilus polymeriproducens</name>
    <dbReference type="NCBI Taxonomy" id="1812858"/>
    <lineage>
        <taxon>Bacteria</taxon>
        <taxon>Bacillati</taxon>
        <taxon>Bacillota</taxon>
        <taxon>Clostridia</taxon>
        <taxon>Lachnospirales</taxon>
        <taxon>Lachnospiraceae</taxon>
        <taxon>Anaerosacchariphilus</taxon>
    </lineage>
</organism>
<dbReference type="InterPro" id="IPR003473">
    <property type="entry name" value="NadA"/>
</dbReference>
<evidence type="ECO:0000256" key="7">
    <source>
        <dbReference type="ARBA" id="ARBA00022723"/>
    </source>
</evidence>
<evidence type="ECO:0000256" key="8">
    <source>
        <dbReference type="ARBA" id="ARBA00023004"/>
    </source>
</evidence>
<proteinExistence type="predicted"/>
<evidence type="ECO:0000256" key="9">
    <source>
        <dbReference type="ARBA" id="ARBA00023014"/>
    </source>
</evidence>
<dbReference type="GO" id="GO:0046872">
    <property type="term" value="F:metal ion binding"/>
    <property type="evidence" value="ECO:0007669"/>
    <property type="project" value="UniProtKB-KW"/>
</dbReference>
<keyword evidence="6" id="KW-0808">Transferase</keyword>
<comment type="cofactor">
    <cofactor evidence="1">
        <name>[4Fe-4S] cluster</name>
        <dbReference type="ChEBI" id="CHEBI:49883"/>
    </cofactor>
</comment>
<dbReference type="GO" id="GO:0008987">
    <property type="term" value="F:quinolinate synthetase A activity"/>
    <property type="evidence" value="ECO:0007669"/>
    <property type="project" value="InterPro"/>
</dbReference>
<evidence type="ECO:0000256" key="6">
    <source>
        <dbReference type="ARBA" id="ARBA00022679"/>
    </source>
</evidence>
<accession>A0A371AY80</accession>
<keyword evidence="4" id="KW-0004">4Fe-4S</keyword>
<dbReference type="Pfam" id="PF02445">
    <property type="entry name" value="NadA"/>
    <property type="match status" value="1"/>
</dbReference>
<keyword evidence="11" id="KW-1185">Reference proteome</keyword>
<dbReference type="GO" id="GO:0051539">
    <property type="term" value="F:4 iron, 4 sulfur cluster binding"/>
    <property type="evidence" value="ECO:0007669"/>
    <property type="project" value="UniProtKB-KW"/>
</dbReference>
<evidence type="ECO:0000256" key="2">
    <source>
        <dbReference type="ARBA" id="ARBA00005065"/>
    </source>
</evidence>
<evidence type="ECO:0000256" key="4">
    <source>
        <dbReference type="ARBA" id="ARBA00022485"/>
    </source>
</evidence>
<dbReference type="EC" id="2.5.1.72" evidence="3"/>